<protein>
    <submittedName>
        <fullName evidence="1">Uncharacterized protein</fullName>
    </submittedName>
</protein>
<proteinExistence type="predicted"/>
<sequence length="49" mass="5666">MKLQALQQSEQYADQHIANIVRHLFENIELFALASYHSPFITYNEGANT</sequence>
<gene>
    <name evidence="1" type="ORF">LWHH1689_0221</name>
</gene>
<evidence type="ECO:0000313" key="1">
    <source>
        <dbReference type="EMBL" id="AWD61582.1"/>
    </source>
</evidence>
<name>A0A2S1ENN8_LIMRT</name>
<reference evidence="1 2" key="1">
    <citation type="submission" date="2018-03" db="EMBL/GenBank/DDBJ databases">
        <title>Complete Genome Sequence of the Chinese traditional Highland Barley wine Isolate Lactobacillus reuteri WHH1689.</title>
        <authorList>
            <person name="Chen S."/>
            <person name="Chen L."/>
            <person name="Chen L."/>
            <person name="Li Y."/>
        </authorList>
    </citation>
    <scope>NUCLEOTIDE SEQUENCE [LARGE SCALE GENOMIC DNA]</scope>
    <source>
        <strain evidence="1 2">WHH1689</strain>
    </source>
</reference>
<organism evidence="1 2">
    <name type="scientific">Limosilactobacillus reuteri</name>
    <name type="common">Lactobacillus reuteri</name>
    <dbReference type="NCBI Taxonomy" id="1598"/>
    <lineage>
        <taxon>Bacteria</taxon>
        <taxon>Bacillati</taxon>
        <taxon>Bacillota</taxon>
        <taxon>Bacilli</taxon>
        <taxon>Lactobacillales</taxon>
        <taxon>Lactobacillaceae</taxon>
        <taxon>Limosilactobacillus</taxon>
    </lineage>
</organism>
<evidence type="ECO:0000313" key="2">
    <source>
        <dbReference type="Proteomes" id="UP000244369"/>
    </source>
</evidence>
<dbReference type="Proteomes" id="UP000244369">
    <property type="component" value="Chromosome"/>
</dbReference>
<dbReference type="EMBL" id="CP027805">
    <property type="protein sequence ID" value="AWD61582.1"/>
    <property type="molecule type" value="Genomic_DNA"/>
</dbReference>
<dbReference type="AlphaFoldDB" id="A0A2S1ENN8"/>
<accession>A0A2S1ENN8</accession>